<evidence type="ECO:0000313" key="6">
    <source>
        <dbReference type="EMBL" id="WCI02164.1"/>
    </source>
</evidence>
<organism evidence="6 7">
    <name type="scientific">Pseudomonas capeferrum</name>
    <dbReference type="NCBI Taxonomy" id="1495066"/>
    <lineage>
        <taxon>Bacteria</taxon>
        <taxon>Pseudomonadati</taxon>
        <taxon>Pseudomonadota</taxon>
        <taxon>Gammaproteobacteria</taxon>
        <taxon>Pseudomonadales</taxon>
        <taxon>Pseudomonadaceae</taxon>
        <taxon>Pseudomonas</taxon>
    </lineage>
</organism>
<dbReference type="PROSITE" id="PS50292">
    <property type="entry name" value="PEROXIDASE_3"/>
    <property type="match status" value="2"/>
</dbReference>
<feature type="region of interest" description="Disordered" evidence="5">
    <location>
        <begin position="209"/>
        <end position="230"/>
    </location>
</feature>
<dbReference type="Pfam" id="PF03098">
    <property type="entry name" value="An_peroxidase"/>
    <property type="match status" value="5"/>
</dbReference>
<dbReference type="InterPro" id="IPR001343">
    <property type="entry name" value="Hemolysn_Ca-bd"/>
</dbReference>
<keyword evidence="4" id="KW-0325">Glycoprotein</keyword>
<evidence type="ECO:0000256" key="5">
    <source>
        <dbReference type="SAM" id="MobiDB-lite"/>
    </source>
</evidence>
<reference evidence="6 7" key="1">
    <citation type="journal article" date="2020" name="Front. Microbiol.">
        <title>Toward Biorecycling: Isolation of a Soil Bacterium That Grows on a Polyurethane Oligomer and Monomer.</title>
        <authorList>
            <person name="Espinosa M.J.C."/>
            <person name="Blanco A.C."/>
            <person name="Schmidgall T."/>
            <person name="Atanasoff-Kardjalieff A.K."/>
            <person name="Kappelmeyer U."/>
            <person name="Tischler D."/>
            <person name="Pieper D.H."/>
            <person name="Heipieper H.J."/>
            <person name="Eberlein C."/>
        </authorList>
    </citation>
    <scope>NUCLEOTIDE SEQUENCE [LARGE SCALE GENOMIC DNA]</scope>
    <source>
        <strain evidence="6 7">TDA1</strain>
    </source>
</reference>
<dbReference type="Gene3D" id="1.10.640.10">
    <property type="entry name" value="Haem peroxidase domain superfamily, animal type"/>
    <property type="match status" value="2"/>
</dbReference>
<dbReference type="Gene3D" id="2.160.20.160">
    <property type="match status" value="1"/>
</dbReference>
<evidence type="ECO:0000256" key="4">
    <source>
        <dbReference type="ARBA" id="ARBA00023180"/>
    </source>
</evidence>
<dbReference type="GO" id="GO:0004601">
    <property type="term" value="F:peroxidase activity"/>
    <property type="evidence" value="ECO:0007669"/>
    <property type="project" value="UniProtKB-KW"/>
</dbReference>
<evidence type="ECO:0000313" key="7">
    <source>
        <dbReference type="Proteomes" id="UP001214301"/>
    </source>
</evidence>
<feature type="compositionally biased region" description="Polar residues" evidence="5">
    <location>
        <begin position="213"/>
        <end position="230"/>
    </location>
</feature>
<accession>A0ABY7REE1</accession>
<dbReference type="EMBL" id="CP116669">
    <property type="protein sequence ID" value="WCI02164.1"/>
    <property type="molecule type" value="Genomic_DNA"/>
</dbReference>
<feature type="compositionally biased region" description="Low complexity" evidence="5">
    <location>
        <begin position="1576"/>
        <end position="1591"/>
    </location>
</feature>
<dbReference type="SUPFAM" id="SSF51120">
    <property type="entry name" value="beta-Roll"/>
    <property type="match status" value="10"/>
</dbReference>
<name>A0ABY7REE1_9PSED</name>
<keyword evidence="3" id="KW-0106">Calcium</keyword>
<proteinExistence type="predicted"/>
<evidence type="ECO:0000256" key="3">
    <source>
        <dbReference type="ARBA" id="ARBA00022837"/>
    </source>
</evidence>
<evidence type="ECO:0000256" key="2">
    <source>
        <dbReference type="ARBA" id="ARBA00022525"/>
    </source>
</evidence>
<dbReference type="InterPro" id="IPR010255">
    <property type="entry name" value="Haem_peroxidase_sf"/>
</dbReference>
<dbReference type="PROSITE" id="PS00330">
    <property type="entry name" value="HEMOLYSIN_CALCIUM"/>
    <property type="match status" value="10"/>
</dbReference>
<dbReference type="InterPro" id="IPR018511">
    <property type="entry name" value="Hemolysin-typ_Ca-bd_CS"/>
</dbReference>
<protein>
    <submittedName>
        <fullName evidence="6">Peroxidase family protein</fullName>
    </submittedName>
</protein>
<dbReference type="RefSeq" id="WP_084213301.1">
    <property type="nucleotide sequence ID" value="NZ_CP116669.1"/>
</dbReference>
<dbReference type="PANTHER" id="PTHR11475:SF4">
    <property type="entry name" value="CHORION PEROXIDASE"/>
    <property type="match status" value="1"/>
</dbReference>
<keyword evidence="7" id="KW-1185">Reference proteome</keyword>
<comment type="subcellular location">
    <subcellularLocation>
        <location evidence="1">Secreted</location>
    </subcellularLocation>
</comment>
<dbReference type="InterPro" id="IPR037120">
    <property type="entry name" value="Haem_peroxidase_sf_animal"/>
</dbReference>
<feature type="region of interest" description="Disordered" evidence="5">
    <location>
        <begin position="1576"/>
        <end position="1597"/>
    </location>
</feature>
<dbReference type="SUPFAM" id="SSF48113">
    <property type="entry name" value="Heme-dependent peroxidases"/>
    <property type="match status" value="2"/>
</dbReference>
<dbReference type="PRINTS" id="PR00313">
    <property type="entry name" value="CABNDNGRPT"/>
</dbReference>
<dbReference type="PANTHER" id="PTHR11475">
    <property type="entry name" value="OXIDASE/PEROXIDASE"/>
    <property type="match status" value="1"/>
</dbReference>
<keyword evidence="6" id="KW-0560">Oxidoreductase</keyword>
<dbReference type="InterPro" id="IPR011049">
    <property type="entry name" value="Serralysin-like_metalloprot_C"/>
</dbReference>
<dbReference type="Gene3D" id="2.60.40.2700">
    <property type="match status" value="1"/>
</dbReference>
<dbReference type="Gene3D" id="2.150.10.10">
    <property type="entry name" value="Serralysin-like metalloprotease, C-terminal"/>
    <property type="match status" value="8"/>
</dbReference>
<dbReference type="CDD" id="cd09821">
    <property type="entry name" value="An_peroxidase_bacterial_2"/>
    <property type="match status" value="2"/>
</dbReference>
<dbReference type="Pfam" id="PF00353">
    <property type="entry name" value="HemolysinCabind"/>
    <property type="match status" value="18"/>
</dbReference>
<gene>
    <name evidence="6" type="ORF">PMC74_09885</name>
</gene>
<evidence type="ECO:0000256" key="1">
    <source>
        <dbReference type="ARBA" id="ARBA00004613"/>
    </source>
</evidence>
<dbReference type="Proteomes" id="UP001214301">
    <property type="component" value="Chromosome"/>
</dbReference>
<keyword evidence="6" id="KW-0575">Peroxidase</keyword>
<sequence>MANFSKSDLEFILKQIFIAEAHAKGANLIDLLPNSQVPFGLRTVDGSFNNLVTGQSEFGAADNAFLRLLDPAYRAAYAGTGTVVDSQPRTISNLIVDQTANNPAAVEANGGAAPVISPGLDGVFGTADDKPVFFIPNQSADAGLTAGFNAWMTFFGQFFDHGLDLVTKSATDIVFIPLQPDDPLFVPNSPTNFMVLSRAVRTAGADGVVGTADDSQPNTTSPFVDQSQTYSSHPSHQVFLREYMLNAAGDPIATGRLITNRDLGADGIFGTADDGDGESGGMATWAVVKAQARDVLGINLTDADVHNVPLLATDAYGNFLRGPNGMPQVVMRISNGADGIAGTADDVTQLVEGNRAAPISLANAVSTGHAFLDDIAHNAAPVVVGGVLQADADSDVGNAQPVGAGGNNLTYDNELLDAHYIAGDGRVNENIGLTAVHHVFHSEHNRLVQQSKDTILAAGDLAFLNEWLVDDVAAIPTTPGAIAALVWDGERLFQAAKVGTEMQYQHLVFEEFARTIQPQIDEFLAPNGYDTSINPAILAEFAHVVYRFGHSMLTETVDRLDPEFNPILTDPNNPDQQLGLIAAFLNPLAFAGSGATADEAAGAIIRGVTRQVGNEIDEFVTEALRNNLLGLPLDLPALNLARGRDTGIPTLNEARREFWAATGDSQLKAYISWVDFADHLKHPASLVNFIAAYGTHASITGATTMEDKRAAAMALVFGGEGAPADRLDFLNGTGAWANVTLAGKDGVLGTADDVTGVTITGVDTIDFWVGGLAEQKMPFGGMLGSSFNFIFETQMEALQNGDRFYYLSRMAGTNFGTELENNSFAKLIMLNSDVTHLSNTVFLTPTFTLEVNQANQFTGLGADGKADPTGGIMIYGQEIVPLVIRDNPDTVGADSNYLHYTGLDHVVLGGTAGNDIIISSEGDDTLYGDGGNDRLEGGAGNDAVLGGAGDDIITDSFGDNRLEGNAGNDVIVAGSMGVAGNLILGGDGQDFIITTEDISTTFGGQGDDFILGAKTNLPPTGNEGDDWIEKGTQDGAPGDNFAPLLGDEVIGNDIFVGGGGFDEMIGEGGDDIFVGSDAQDKMDGMSGFDWVTYKNDQVGVTVDLSLAALAQPHGNAPNQNAGVFNPVGASPASILDRFAEVEGLSGSRFGDVLKGDDVDAVTILNHGGATGSALTNVALIRGLEQFLADAGLPTTGFATGNIILGGNGSDLIEGRGGDDLIDGDKWINVRIAVYAADDVNHTGPEIASFDSMVDMIPFMLDRTYNPGQLKAVREILPGSSTGGAAFDTAVFSGLQADYVVTQNTRGTADVADDVWTVTDTVGNDGTDTLLHIERLQFSDGQRVLVAGVNAQPTGSPTITDSNAGAITVGDMLTVSMAGVLDGDNISPTNPQGLLNNTSVSYYWQFEADPGSGVFEDIILLPAGDLAFQSADGTAFKVSPDLAGLSLRVKAIYQDAHGTTEVLFSQPTAVVEAGAPVVPTAPTPVVDASEGGEGLHMVRSDLNFILAQIKIAEADAAGQDILSLIPNIRAAMGLRTVDGSNNNLMNLNGINNTQFGAADNVFPRLTDPVFNPAEGAPAGFFGPGSPAIPGSSYQQTSGAVFDSQPRTISNLIVDQTSNNPAAYATAYDPGADGVLNFGTPGNDDVLKDGVRVVASPGMDGQFGTTDDRDVYLFENTTADAGLSAPFNAWMTFFGQFFDHGLDLLTKGGSGTVFIPLQPDDPLYVPGGNTNFMVLTRATNQPGPDGLLGTADDIREHTNTTTPFVDQNQTYSSHPSHQVFLRGYQMTDQGPVATGRLITNRDLGTDGKFGSADDSEIGGMATWKVVKAQANDLLGIHLTDADVGNVPLLATDAYGNFVKGPNGYPMVVMKGADGLGGTADDVLVEGNPLAPIDLTNAVRTGHEFLADIAHNAVPVFNAGVLAPDGDALVGNAVPVNPQTGANLAYDNELLDAHYIAGDGRVNENIGLTAVHAIFHAEHNRLVAQTMDTVLDAGDVAFLNEWLLNPVTALPASQAEIDALVWNGERLFQAAKFGTEMQYQHLVFEEFARTIQPRVDLFFAPTQVYDVDLDASIVAEFAHTVYRFGHSMLTETVDRYDIDFNVVKDPASANPEQQLGLIAAFLNPLAYAASGVTPEDATSAIVRGVTRQAGNEIDEFVTEALRNNLLGLPLDLPAINIARGRDVGIPSLNAVRRDIYEQTGDTQLKPYTSWVDLVQHLKHAESLINFIAAYGTHSTITGATTLVDKRAAAMALVFGGDGAPADRLDFLNGTGAWANVTLPGKDGVLGTADDLRAVTVTGVDAIDLWIGGLAEAKAPFGGMLGSTFNFVFENQMEKLQDGDRFYYLERTSGLSMNAELESNSFAKLIMANTSATHLPGLVFSDPAFYLEVDRSKQFNDGLGNADPLGDNGQQVVFRDNPLTAGPDTNYIRYAGEEHIVLGGSNGDDILVSGGGDDTVWGDAGNDRIEGGNGNDQLRGGAGDDIISDVGGDDNIQGGDGNDVLHGGNGINLIIGGFGNDFIVTGEDASEAIGGQGNDFILGSKANEQDMGNEGDDWIEKGTSDGAPGDNFDPLGNDPVIGNDVFIGGNENDKFNGEGGDDIMVGSLGFGDRYIGGSGYDWATFKGLAQGVTIDYTDRFFDVPPVPGSGASALVRFDIMEGLSGSAHGDFLRGDNEDAASLPTAGATGSVLTNINLINGLADLLAAGATFYDGGNIILGGSGSDLLEGRGGDDILDGDKWLNVRISVRANSDGTGPEIATFDSMEPMVPLMLNGTYNPGQLVITREIVSGTDNYDTALFSGVATDYSVVVDGNAVIVTDLVAGRDGVDRLTGIERLQFSDRAIASGVGTAVNADPSGHLAILDDATGGREDTPVAGQLLRVSDLAVHDADNVSAANQTGAVNGPVAYYWQVEQLPGSGVYEDITFVAAGEASRAIGSTYRVTDDVAGLSIRVRAVYQDAKGTLEIVDSAPNSAPSAGPAVTGLLVQNQTLTADPATIVDADGLSNPQFSFQWQSNRGVGWVNIAGAIGSTFVLTQAQVGQNMRVVVSYVDDFGVQESIASDILDPVANANDAPTGAVLISDTTPVQGQTLTALTGSIADLDGLGAFSFQWQQGTGGVFSDIIGATAATFTPGLNHGNQQLRVIVRYTDGFGTPETLTSAATAAVPGLTLVGTNGNDILIGSTGDDVISGLDGADLLFGGLGNDILNGGLGNDSLDGGLGADTMTGGDGNDTYVVDNAGDVVIEAAAGGTDTVRTTLASYNLGANVENLTYTGVGNFIGGGNALDNIMVGGVGNDLLNGGAGVDRMVGGLGNDIYVVDNAGDVVIEAAGAGTDSVRTTLASYTLASTLENLIYTGVGNFIGGGNALDNIMFAGAGNDLLNGGAGVDRMVGGLGNDIYVVDNTGDVVIEATGAGTDSVRTTLASYTLTSNIENLIYTGVGNFIGGGNALDNIMFGGAGNDLLNGGAGADRLVGGLGNDTYVVDSTVDAVVEATGAGTDTVRTTLASYTLGANVENLAYTGVGNFIGGGNTLDNVMFGGAGNDLLNGGAGADRLVGGLGNDTYVVDSTGDAVIEATGAGTDSVRTTLASYTLGANVENLAYTGVGNFIGGGNTLDNIMFGGAGNDLLNGGAGVDRMVGGLGNDIYVVDNTGDVVIEAPGAGTDSVRTTLASYTLTSNIENLIYTGVGNFIGGGNTLDNIMFGGAGNDLLNGGAGVDRLVGGLGNDIYVVDNTGDVVIEATVAGTDSVRTTLASYALTSNIENLIYTGVGNFSGTGNMLANIINGGTGNDSLDGGLGNDILSGGAGNDTLFGDDGNDILSGGSGSDFLNGAIGDDRVNGGAGDDTMIASDGNDTFQFGAGSGADLIINFDANLVGGQDLLDISAFNITAATFAGNVTIADVGADTLVSIGATDSIRLVGVADATTVTAADFVLAG</sequence>
<keyword evidence="2" id="KW-0964">Secreted</keyword>
<dbReference type="InterPro" id="IPR019791">
    <property type="entry name" value="Haem_peroxidase_animal"/>
</dbReference>